<dbReference type="Proteomes" id="UP000003900">
    <property type="component" value="Unassembled WGS sequence"/>
</dbReference>
<accession>H3S9F9</accession>
<comment type="caution">
    <text evidence="1">The sequence shown here is derived from an EMBL/GenBank/DDBJ whole genome shotgun (WGS) entry which is preliminary data.</text>
</comment>
<dbReference type="RefSeq" id="WP_006674671.1">
    <property type="nucleotide sequence ID" value="NZ_AHKH01000001.1"/>
</dbReference>
<evidence type="ECO:0000313" key="1">
    <source>
        <dbReference type="EMBL" id="EHQ64407.1"/>
    </source>
</evidence>
<evidence type="ECO:0000313" key="2">
    <source>
        <dbReference type="Proteomes" id="UP000003900"/>
    </source>
</evidence>
<gene>
    <name evidence="1" type="ORF">PDENDC454_00795</name>
</gene>
<protein>
    <submittedName>
        <fullName evidence="1">Uncharacterized protein</fullName>
    </submittedName>
</protein>
<keyword evidence="2" id="KW-1185">Reference proteome</keyword>
<dbReference type="EMBL" id="AHKH01000001">
    <property type="protein sequence ID" value="EHQ64407.1"/>
    <property type="molecule type" value="Genomic_DNA"/>
</dbReference>
<dbReference type="PATRIC" id="fig|1131935.3.peg.147"/>
<sequence length="257" mass="31083">MFNIDIKDLIPTILKNIFQRKFISKTFDKYAYKIWINLIDEVLKNNNIIDKRHIRFICYSPSLDRLFYKLFYAYKPISINEIAINLAFELQYHHVEIKSTYIIQFSKAIRERIIEEILENTILKDKLERKLDIKVDDYIINNINELMLKEVVENKLKLRQEYFKSYSTKNENDELIKVYLPNSHEYIDWANGPFVLVYINSYKKIERGFFRVGYDYRLMDTNEHLRFATLSKDKRYEVAEFSTTKIGDLTDDYIWAL</sequence>
<reference evidence="1 2" key="1">
    <citation type="journal article" date="2012" name="J. Bacteriol.">
        <title>Genome Sequence of the Pattern-Forming Social Bacterium Paenibacillus dendritiformis C454 Chiral Morphotype.</title>
        <authorList>
            <person name="Sirota-Madi A."/>
            <person name="Olender T."/>
            <person name="Helman Y."/>
            <person name="Brainis I."/>
            <person name="Finkelshtein A."/>
            <person name="Roth D."/>
            <person name="Hagai E."/>
            <person name="Leshkowitz D."/>
            <person name="Brodsky L."/>
            <person name="Galatenko V."/>
            <person name="Nikolaev V."/>
            <person name="Gutnick D.L."/>
            <person name="Lancet D."/>
            <person name="Ben-Jacob E."/>
        </authorList>
    </citation>
    <scope>NUCLEOTIDE SEQUENCE [LARGE SCALE GENOMIC DNA]</scope>
    <source>
        <strain evidence="1 2">C454</strain>
    </source>
</reference>
<organism evidence="1 2">
    <name type="scientific">Paenibacillus dendritiformis C454</name>
    <dbReference type="NCBI Taxonomy" id="1131935"/>
    <lineage>
        <taxon>Bacteria</taxon>
        <taxon>Bacillati</taxon>
        <taxon>Bacillota</taxon>
        <taxon>Bacilli</taxon>
        <taxon>Bacillales</taxon>
        <taxon>Paenibacillaceae</taxon>
        <taxon>Paenibacillus</taxon>
    </lineage>
</organism>
<name>H3S9F9_9BACL</name>
<dbReference type="AlphaFoldDB" id="H3S9F9"/>
<proteinExistence type="predicted"/>